<name>A0ACA9QQ17_9GLOM</name>
<evidence type="ECO:0000313" key="2">
    <source>
        <dbReference type="Proteomes" id="UP000789920"/>
    </source>
</evidence>
<dbReference type="EMBL" id="CAJVQC010035078">
    <property type="protein sequence ID" value="CAG8758068.1"/>
    <property type="molecule type" value="Genomic_DNA"/>
</dbReference>
<sequence>MNNINIFNKNEIENKLKDFKEGQDYSILRENDKKTTYNFRNMVLSEIFKRDYVTVYEAAENWDSDNYNYHREVGELRMIARPAEPRKIESSPESLSQHIAIEHPIEDEKARNGGRVEKRPNDNHSDLRKENRDLRQQLAEVKKQLAEVLEELRKLRNNSSGSDSEKLEQQIVQNEKLIKNSEAVSANEIKDQINKSQALMNEVSATGTPNKDDK</sequence>
<comment type="caution">
    <text evidence="1">The sequence shown here is derived from an EMBL/GenBank/DDBJ whole genome shotgun (WGS) entry which is preliminary data.</text>
</comment>
<reference evidence="1" key="1">
    <citation type="submission" date="2021-06" db="EMBL/GenBank/DDBJ databases">
        <authorList>
            <person name="Kallberg Y."/>
            <person name="Tangrot J."/>
            <person name="Rosling A."/>
        </authorList>
    </citation>
    <scope>NUCLEOTIDE SEQUENCE</scope>
    <source>
        <strain evidence="1">MA461A</strain>
    </source>
</reference>
<evidence type="ECO:0000313" key="1">
    <source>
        <dbReference type="EMBL" id="CAG8758068.1"/>
    </source>
</evidence>
<protein>
    <submittedName>
        <fullName evidence="1">33463_t:CDS:1</fullName>
    </submittedName>
</protein>
<organism evidence="1 2">
    <name type="scientific">Racocetra persica</name>
    <dbReference type="NCBI Taxonomy" id="160502"/>
    <lineage>
        <taxon>Eukaryota</taxon>
        <taxon>Fungi</taxon>
        <taxon>Fungi incertae sedis</taxon>
        <taxon>Mucoromycota</taxon>
        <taxon>Glomeromycotina</taxon>
        <taxon>Glomeromycetes</taxon>
        <taxon>Diversisporales</taxon>
        <taxon>Gigasporaceae</taxon>
        <taxon>Racocetra</taxon>
    </lineage>
</organism>
<feature type="non-terminal residue" evidence="1">
    <location>
        <position position="214"/>
    </location>
</feature>
<gene>
    <name evidence="1" type="ORF">RPERSI_LOCUS14919</name>
</gene>
<accession>A0ACA9QQ17</accession>
<dbReference type="Proteomes" id="UP000789920">
    <property type="component" value="Unassembled WGS sequence"/>
</dbReference>
<proteinExistence type="predicted"/>
<keyword evidence="2" id="KW-1185">Reference proteome</keyword>